<evidence type="ECO:0000256" key="13">
    <source>
        <dbReference type="PIRSR" id="PIRSR005096-1"/>
    </source>
</evidence>
<feature type="active site" description="Proton donor" evidence="13">
    <location>
        <position position="222"/>
    </location>
</feature>
<dbReference type="Pfam" id="PF06283">
    <property type="entry name" value="ThuA"/>
    <property type="match status" value="1"/>
</dbReference>
<evidence type="ECO:0000256" key="9">
    <source>
        <dbReference type="ARBA" id="ARBA00023235"/>
    </source>
</evidence>
<dbReference type="EC" id="5.1.3.3" evidence="6"/>
<comment type="caution">
    <text evidence="17">The sequence shown here is derived from an EMBL/GenBank/DDBJ whole genome shotgun (WGS) entry which is preliminary data.</text>
</comment>
<organism evidence="17 18">
    <name type="scientific">Mariniflexile fucanivorans</name>
    <dbReference type="NCBI Taxonomy" id="264023"/>
    <lineage>
        <taxon>Bacteria</taxon>
        <taxon>Pseudomonadati</taxon>
        <taxon>Bacteroidota</taxon>
        <taxon>Flavobacteriia</taxon>
        <taxon>Flavobacteriales</taxon>
        <taxon>Flavobacteriaceae</taxon>
        <taxon>Mariniflexile</taxon>
    </lineage>
</organism>
<dbReference type="InterPro" id="IPR014718">
    <property type="entry name" value="GH-type_carb-bd"/>
</dbReference>
<feature type="binding site" evidence="15">
    <location>
        <begin position="125"/>
        <end position="126"/>
    </location>
    <ligand>
        <name>beta-D-galactose</name>
        <dbReference type="ChEBI" id="CHEBI:27667"/>
    </ligand>
</feature>
<dbReference type="OrthoDB" id="9779408at2"/>
<proteinExistence type="inferred from homology"/>
<dbReference type="Gene3D" id="3.40.50.880">
    <property type="match status" value="1"/>
</dbReference>
<dbReference type="InterPro" id="IPR029062">
    <property type="entry name" value="Class_I_gatase-like"/>
</dbReference>
<dbReference type="InterPro" id="IPR008183">
    <property type="entry name" value="Aldose_1/G6P_1-epimerase"/>
</dbReference>
<dbReference type="AlphaFoldDB" id="A0A4R1RAU2"/>
<dbReference type="InterPro" id="IPR015443">
    <property type="entry name" value="Aldose_1-epimerase"/>
</dbReference>
<comment type="catalytic activity">
    <reaction evidence="1">
        <text>alpha-D-glucose = beta-D-glucose</text>
        <dbReference type="Rhea" id="RHEA:10264"/>
        <dbReference type="ChEBI" id="CHEBI:15903"/>
        <dbReference type="ChEBI" id="CHEBI:17925"/>
        <dbReference type="EC" id="5.1.3.3"/>
    </reaction>
</comment>
<dbReference type="Proteomes" id="UP000295455">
    <property type="component" value="Unassembled WGS sequence"/>
</dbReference>
<evidence type="ECO:0000256" key="4">
    <source>
        <dbReference type="ARBA" id="ARBA00006206"/>
    </source>
</evidence>
<evidence type="ECO:0000256" key="1">
    <source>
        <dbReference type="ARBA" id="ARBA00001614"/>
    </source>
</evidence>
<dbReference type="GO" id="GO:0030246">
    <property type="term" value="F:carbohydrate binding"/>
    <property type="evidence" value="ECO:0007669"/>
    <property type="project" value="InterPro"/>
</dbReference>
<evidence type="ECO:0000256" key="14">
    <source>
        <dbReference type="PIRSR" id="PIRSR005096-2"/>
    </source>
</evidence>
<dbReference type="SUPFAM" id="SSF74650">
    <property type="entry name" value="Galactose mutarotase-like"/>
    <property type="match status" value="1"/>
</dbReference>
<feature type="binding site" evidence="14">
    <location>
        <position position="294"/>
    </location>
    <ligand>
        <name>beta-D-galactose</name>
        <dbReference type="ChEBI" id="CHEBI:27667"/>
    </ligand>
</feature>
<evidence type="ECO:0000313" key="18">
    <source>
        <dbReference type="Proteomes" id="UP000295455"/>
    </source>
</evidence>
<keyword evidence="8" id="KW-0106">Calcium</keyword>
<evidence type="ECO:0000256" key="5">
    <source>
        <dbReference type="ARBA" id="ARBA00011245"/>
    </source>
</evidence>
<dbReference type="Pfam" id="PF01263">
    <property type="entry name" value="Aldose_epim"/>
    <property type="match status" value="1"/>
</dbReference>
<keyword evidence="10" id="KW-0119">Carbohydrate metabolism</keyword>
<dbReference type="UniPathway" id="UPA00242"/>
<protein>
    <recommendedName>
        <fullName evidence="7">Aldose 1-epimerase</fullName>
        <ecNumber evidence="6">5.1.3.3</ecNumber>
    </recommendedName>
    <alternativeName>
        <fullName evidence="12">Galactose mutarotase</fullName>
    </alternativeName>
    <alternativeName>
        <fullName evidence="11">Type-1 mutarotase</fullName>
    </alternativeName>
</protein>
<evidence type="ECO:0000256" key="8">
    <source>
        <dbReference type="ARBA" id="ARBA00022837"/>
    </source>
</evidence>
<dbReference type="PROSITE" id="PS00545">
    <property type="entry name" value="ALDOSE_1_EPIMERASE"/>
    <property type="match status" value="1"/>
</dbReference>
<sequence length="392" mass="44798">GGRSFYTALGHKPESYKDKNFLNHIFGAIYWVLNKNKHDRTKMIKLIDANNFSKGFEEQGIKLFTLKNKNGIVSQITNYGGRIVNLFVPDKKGVFEDVVLGYDSAKDYLEKPDHFFGAIIGRYGNRISNGKFSIDNNEFLLDKNEEENQLHGGEKGFHAVVWQAKQISESVLELTHFSKHLDQGFPGNLELKVVYTLTDKNELQIEYFAVSDAKTVINLTNHSYFNLSGDFNKSIENHLFQIKADYYLPVNDKMVPVGILENVTNSPFDFRKLKTVQQVINKQHQQIELGSGFDHNFVLDDVNAGFVAKVIDKNSGRSLEVYTTEPGVQFYSGNHLNNLEGKNDVLYQKRVAFCLETQHFPNSPNQTNFPSTLLLPGEKYFSRTIYKFIVHK</sequence>
<feature type="domain" description="ThuA-like" evidence="16">
    <location>
        <begin position="1"/>
        <end position="32"/>
    </location>
</feature>
<evidence type="ECO:0000256" key="3">
    <source>
        <dbReference type="ARBA" id="ARBA00005028"/>
    </source>
</evidence>
<dbReference type="EMBL" id="SLUP01000011">
    <property type="protein sequence ID" value="TCL62894.1"/>
    <property type="molecule type" value="Genomic_DNA"/>
</dbReference>
<keyword evidence="18" id="KW-1185">Reference proteome</keyword>
<evidence type="ECO:0000259" key="16">
    <source>
        <dbReference type="Pfam" id="PF06283"/>
    </source>
</evidence>
<dbReference type="RefSeq" id="WP_132219324.1">
    <property type="nucleotide sequence ID" value="NZ_SLUP01000011.1"/>
</dbReference>
<dbReference type="CDD" id="cd09019">
    <property type="entry name" value="galactose_mutarotase_like"/>
    <property type="match status" value="1"/>
</dbReference>
<dbReference type="InterPro" id="IPR011013">
    <property type="entry name" value="Gal_mutarotase_sf_dom"/>
</dbReference>
<evidence type="ECO:0000256" key="6">
    <source>
        <dbReference type="ARBA" id="ARBA00013185"/>
    </source>
</evidence>
<dbReference type="GO" id="GO:0033499">
    <property type="term" value="P:galactose catabolic process via UDP-galactose, Leloir pathway"/>
    <property type="evidence" value="ECO:0007669"/>
    <property type="project" value="TreeGrafter"/>
</dbReference>
<dbReference type="NCBIfam" id="NF008277">
    <property type="entry name" value="PRK11055.1"/>
    <property type="match status" value="1"/>
</dbReference>
<dbReference type="SUPFAM" id="SSF52317">
    <property type="entry name" value="Class I glutamine amidotransferase-like"/>
    <property type="match status" value="1"/>
</dbReference>
<evidence type="ECO:0000256" key="15">
    <source>
        <dbReference type="PIRSR" id="PIRSR005096-3"/>
    </source>
</evidence>
<evidence type="ECO:0000256" key="11">
    <source>
        <dbReference type="ARBA" id="ARBA00032300"/>
    </source>
</evidence>
<accession>A0A4R1RAU2</accession>
<feature type="non-terminal residue" evidence="17">
    <location>
        <position position="1"/>
    </location>
</feature>
<comment type="pathway">
    <text evidence="3">Carbohydrate metabolism; hexose metabolism.</text>
</comment>
<evidence type="ECO:0000256" key="10">
    <source>
        <dbReference type="ARBA" id="ARBA00023277"/>
    </source>
</evidence>
<dbReference type="InterPro" id="IPR047215">
    <property type="entry name" value="Galactose_mutarotase-like"/>
</dbReference>
<dbReference type="PANTHER" id="PTHR10091:SF0">
    <property type="entry name" value="GALACTOSE MUTAROTASE"/>
    <property type="match status" value="1"/>
</dbReference>
<evidence type="ECO:0000313" key="17">
    <source>
        <dbReference type="EMBL" id="TCL62894.1"/>
    </source>
</evidence>
<evidence type="ECO:0000256" key="2">
    <source>
        <dbReference type="ARBA" id="ARBA00001913"/>
    </source>
</evidence>
<dbReference type="Gene3D" id="2.70.98.10">
    <property type="match status" value="1"/>
</dbReference>
<comment type="subunit">
    <text evidence="5">Monomer.</text>
</comment>
<gene>
    <name evidence="17" type="ORF">EV196_11190</name>
</gene>
<feature type="binding site" evidence="15">
    <location>
        <begin position="222"/>
        <end position="224"/>
    </location>
    <ligand>
        <name>beta-D-galactose</name>
        <dbReference type="ChEBI" id="CHEBI:27667"/>
    </ligand>
</feature>
<comment type="similarity">
    <text evidence="4">Belongs to the aldose epimerase family.</text>
</comment>
<feature type="active site" description="Proton acceptor" evidence="13">
    <location>
        <position position="356"/>
    </location>
</feature>
<evidence type="ECO:0000256" key="7">
    <source>
        <dbReference type="ARBA" id="ARBA00014165"/>
    </source>
</evidence>
<dbReference type="GO" id="GO:0006006">
    <property type="term" value="P:glucose metabolic process"/>
    <property type="evidence" value="ECO:0007669"/>
    <property type="project" value="TreeGrafter"/>
</dbReference>
<dbReference type="PIRSF" id="PIRSF005096">
    <property type="entry name" value="GALM"/>
    <property type="match status" value="1"/>
</dbReference>
<evidence type="ECO:0000256" key="12">
    <source>
        <dbReference type="ARBA" id="ARBA00033373"/>
    </source>
</evidence>
<keyword evidence="9" id="KW-0413">Isomerase</keyword>
<comment type="cofactor">
    <cofactor evidence="2">
        <name>Ca(2+)</name>
        <dbReference type="ChEBI" id="CHEBI:29108"/>
    </cofactor>
</comment>
<dbReference type="PANTHER" id="PTHR10091">
    <property type="entry name" value="ALDOSE-1-EPIMERASE"/>
    <property type="match status" value="1"/>
</dbReference>
<dbReference type="GO" id="GO:0005737">
    <property type="term" value="C:cytoplasm"/>
    <property type="evidence" value="ECO:0007669"/>
    <property type="project" value="TreeGrafter"/>
</dbReference>
<dbReference type="InterPro" id="IPR018052">
    <property type="entry name" value="Ald1_epimerase_CS"/>
</dbReference>
<dbReference type="InterPro" id="IPR029010">
    <property type="entry name" value="ThuA-like"/>
</dbReference>
<dbReference type="GO" id="GO:0004034">
    <property type="term" value="F:aldose 1-epimerase activity"/>
    <property type="evidence" value="ECO:0007669"/>
    <property type="project" value="UniProtKB-EC"/>
</dbReference>
<name>A0A4R1RAU2_9FLAO</name>
<reference evidence="17 18" key="1">
    <citation type="submission" date="2019-03" db="EMBL/GenBank/DDBJ databases">
        <title>Genomic Encyclopedia of Type Strains, Phase IV (KMG-IV): sequencing the most valuable type-strain genomes for metagenomic binning, comparative biology and taxonomic classification.</title>
        <authorList>
            <person name="Goeker M."/>
        </authorList>
    </citation>
    <scope>NUCLEOTIDE SEQUENCE [LARGE SCALE GENOMIC DNA]</scope>
    <source>
        <strain evidence="17 18">DSM 18792</strain>
    </source>
</reference>